<comment type="function">
    <text evidence="1 11">Catalyzes the NADPH-dependent reduction of ketopantoate into pantoic acid.</text>
</comment>
<dbReference type="GO" id="GO:0008677">
    <property type="term" value="F:2-dehydropantoate 2-reductase activity"/>
    <property type="evidence" value="ECO:0007669"/>
    <property type="project" value="UniProtKB-EC"/>
</dbReference>
<name>A0A1R0X7K3_9BACL</name>
<dbReference type="RefSeq" id="WP_076179289.1">
    <property type="nucleotide sequence ID" value="NZ_MKQP01000024.1"/>
</dbReference>
<keyword evidence="8 11" id="KW-0560">Oxidoreductase</keyword>
<evidence type="ECO:0000259" key="13">
    <source>
        <dbReference type="Pfam" id="PF08546"/>
    </source>
</evidence>
<dbReference type="Pfam" id="PF02558">
    <property type="entry name" value="ApbA"/>
    <property type="match status" value="1"/>
</dbReference>
<evidence type="ECO:0000256" key="7">
    <source>
        <dbReference type="ARBA" id="ARBA00022857"/>
    </source>
</evidence>
<evidence type="ECO:0000313" key="14">
    <source>
        <dbReference type="EMBL" id="OMD30657.1"/>
    </source>
</evidence>
<proteinExistence type="inferred from homology"/>
<dbReference type="PANTHER" id="PTHR43765">
    <property type="entry name" value="2-DEHYDROPANTOATE 2-REDUCTASE-RELATED"/>
    <property type="match status" value="1"/>
</dbReference>
<dbReference type="Proteomes" id="UP000187465">
    <property type="component" value="Unassembled WGS sequence"/>
</dbReference>
<dbReference type="PANTHER" id="PTHR43765:SF2">
    <property type="entry name" value="2-DEHYDROPANTOATE 2-REDUCTASE"/>
    <property type="match status" value="1"/>
</dbReference>
<feature type="domain" description="Ketopantoate reductase N-terminal" evidence="12">
    <location>
        <begin position="4"/>
        <end position="162"/>
    </location>
</feature>
<evidence type="ECO:0000256" key="6">
    <source>
        <dbReference type="ARBA" id="ARBA00022655"/>
    </source>
</evidence>
<evidence type="ECO:0000256" key="8">
    <source>
        <dbReference type="ARBA" id="ARBA00023002"/>
    </source>
</evidence>
<gene>
    <name evidence="14" type="ORF">BJP51_19835</name>
</gene>
<evidence type="ECO:0000256" key="2">
    <source>
        <dbReference type="ARBA" id="ARBA00004994"/>
    </source>
</evidence>
<evidence type="ECO:0000256" key="5">
    <source>
        <dbReference type="ARBA" id="ARBA00019465"/>
    </source>
</evidence>
<evidence type="ECO:0000256" key="4">
    <source>
        <dbReference type="ARBA" id="ARBA00013014"/>
    </source>
</evidence>
<comment type="similarity">
    <text evidence="3 11">Belongs to the ketopantoate reductase family.</text>
</comment>
<reference evidence="14 15" key="1">
    <citation type="submission" date="2016-10" db="EMBL/GenBank/DDBJ databases">
        <title>Paenibacillus species isolates.</title>
        <authorList>
            <person name="Beno S.M."/>
        </authorList>
    </citation>
    <scope>NUCLEOTIDE SEQUENCE [LARGE SCALE GENOMIC DNA]</scope>
    <source>
        <strain evidence="14 15">FSL H7-0604</strain>
    </source>
</reference>
<dbReference type="InterPro" id="IPR013752">
    <property type="entry name" value="KPA_reductase"/>
</dbReference>
<evidence type="ECO:0000256" key="1">
    <source>
        <dbReference type="ARBA" id="ARBA00002919"/>
    </source>
</evidence>
<dbReference type="SUPFAM" id="SSF51735">
    <property type="entry name" value="NAD(P)-binding Rossmann-fold domains"/>
    <property type="match status" value="1"/>
</dbReference>
<dbReference type="Gene3D" id="1.10.1040.10">
    <property type="entry name" value="N-(1-d-carboxylethyl)-l-norvaline Dehydrogenase, domain 2"/>
    <property type="match status" value="1"/>
</dbReference>
<dbReference type="Gene3D" id="3.40.50.720">
    <property type="entry name" value="NAD(P)-binding Rossmann-like Domain"/>
    <property type="match status" value="1"/>
</dbReference>
<comment type="catalytic activity">
    <reaction evidence="10 11">
        <text>(R)-pantoate + NADP(+) = 2-dehydropantoate + NADPH + H(+)</text>
        <dbReference type="Rhea" id="RHEA:16233"/>
        <dbReference type="ChEBI" id="CHEBI:11561"/>
        <dbReference type="ChEBI" id="CHEBI:15378"/>
        <dbReference type="ChEBI" id="CHEBI:15980"/>
        <dbReference type="ChEBI" id="CHEBI:57783"/>
        <dbReference type="ChEBI" id="CHEBI:58349"/>
        <dbReference type="EC" id="1.1.1.169"/>
    </reaction>
</comment>
<dbReference type="NCBIfam" id="TIGR00745">
    <property type="entry name" value="apbA_panE"/>
    <property type="match status" value="1"/>
</dbReference>
<dbReference type="GO" id="GO:0015940">
    <property type="term" value="P:pantothenate biosynthetic process"/>
    <property type="evidence" value="ECO:0007669"/>
    <property type="project" value="UniProtKB-UniPathway"/>
</dbReference>
<dbReference type="InterPro" id="IPR013328">
    <property type="entry name" value="6PGD_dom2"/>
</dbReference>
<dbReference type="InterPro" id="IPR003710">
    <property type="entry name" value="ApbA"/>
</dbReference>
<sequence>MKIDIIGAGSLGLLLAGRLIQAGNDVRLWCRGVEQCQRLGRDGLTVTYEDEREPITISEDQFVSAPIGEFAGAYLEEPSDWIVVTVKQNTLHNDLPEFLSLLKEEQVHMICFQNGTGHMEMLGGLLPDANLYVAVTTEAAKRKSLTEVIHAGAGEVWIGKWSSGDGQAHSIHNDLKANNLIEVLIMAGFAAFLSNEVDTMIYRKLLINAVINPLTAIWRIPNGKLLSSEQRLQLMKEVFEEAIMVYDFCEITYDKDAWDNILQVCRLTSGNISSMLADVLASRTTEIRWINGSLVEMAERSGVSAPLNRWLCQLVEGIGV</sequence>
<evidence type="ECO:0000256" key="11">
    <source>
        <dbReference type="RuleBase" id="RU362068"/>
    </source>
</evidence>
<dbReference type="InterPro" id="IPR008927">
    <property type="entry name" value="6-PGluconate_DH-like_C_sf"/>
</dbReference>
<feature type="domain" description="Ketopantoate reductase C-terminal" evidence="13">
    <location>
        <begin position="197"/>
        <end position="317"/>
    </location>
</feature>
<dbReference type="EMBL" id="MKQP01000024">
    <property type="protein sequence ID" value="OMD30657.1"/>
    <property type="molecule type" value="Genomic_DNA"/>
</dbReference>
<evidence type="ECO:0000259" key="12">
    <source>
        <dbReference type="Pfam" id="PF02558"/>
    </source>
</evidence>
<dbReference type="SUPFAM" id="SSF48179">
    <property type="entry name" value="6-phosphogluconate dehydrogenase C-terminal domain-like"/>
    <property type="match status" value="1"/>
</dbReference>
<protein>
    <recommendedName>
        <fullName evidence="5 11">2-dehydropantoate 2-reductase</fullName>
        <ecNumber evidence="4 11">1.1.1.169</ecNumber>
    </recommendedName>
    <alternativeName>
        <fullName evidence="9 11">Ketopantoate reductase</fullName>
    </alternativeName>
</protein>
<dbReference type="AlphaFoldDB" id="A0A1R0X7K3"/>
<dbReference type="InterPro" id="IPR013332">
    <property type="entry name" value="KPR_N"/>
</dbReference>
<dbReference type="GO" id="GO:0050661">
    <property type="term" value="F:NADP binding"/>
    <property type="evidence" value="ECO:0007669"/>
    <property type="project" value="TreeGrafter"/>
</dbReference>
<comment type="pathway">
    <text evidence="2 11">Cofactor biosynthesis; (R)-pantothenate biosynthesis; (R)-pantoate from 3-methyl-2-oxobutanoate: step 2/2.</text>
</comment>
<dbReference type="InterPro" id="IPR050838">
    <property type="entry name" value="Ketopantoate_reductase"/>
</dbReference>
<keyword evidence="6 11" id="KW-0566">Pantothenate biosynthesis</keyword>
<comment type="caution">
    <text evidence="14">The sequence shown here is derived from an EMBL/GenBank/DDBJ whole genome shotgun (WGS) entry which is preliminary data.</text>
</comment>
<organism evidence="14 15">
    <name type="scientific">Paenibacillus odorifer</name>
    <dbReference type="NCBI Taxonomy" id="189426"/>
    <lineage>
        <taxon>Bacteria</taxon>
        <taxon>Bacillati</taxon>
        <taxon>Bacillota</taxon>
        <taxon>Bacilli</taxon>
        <taxon>Bacillales</taxon>
        <taxon>Paenibacillaceae</taxon>
        <taxon>Paenibacillus</taxon>
    </lineage>
</organism>
<dbReference type="Pfam" id="PF08546">
    <property type="entry name" value="ApbA_C"/>
    <property type="match status" value="1"/>
</dbReference>
<evidence type="ECO:0000256" key="10">
    <source>
        <dbReference type="ARBA" id="ARBA00048793"/>
    </source>
</evidence>
<evidence type="ECO:0000256" key="9">
    <source>
        <dbReference type="ARBA" id="ARBA00032024"/>
    </source>
</evidence>
<evidence type="ECO:0000256" key="3">
    <source>
        <dbReference type="ARBA" id="ARBA00007870"/>
    </source>
</evidence>
<dbReference type="UniPathway" id="UPA00028">
    <property type="reaction ID" value="UER00004"/>
</dbReference>
<dbReference type="InterPro" id="IPR036291">
    <property type="entry name" value="NAD(P)-bd_dom_sf"/>
</dbReference>
<dbReference type="EC" id="1.1.1.169" evidence="4 11"/>
<dbReference type="GO" id="GO:0005737">
    <property type="term" value="C:cytoplasm"/>
    <property type="evidence" value="ECO:0007669"/>
    <property type="project" value="TreeGrafter"/>
</dbReference>
<keyword evidence="7 11" id="KW-0521">NADP</keyword>
<accession>A0A1R0X7K3</accession>
<evidence type="ECO:0000313" key="15">
    <source>
        <dbReference type="Proteomes" id="UP000187465"/>
    </source>
</evidence>